<dbReference type="GO" id="GO:0019104">
    <property type="term" value="F:DNA N-glycosylase activity"/>
    <property type="evidence" value="ECO:0007669"/>
    <property type="project" value="InterPro"/>
</dbReference>
<feature type="domain" description="HhH-GPD" evidence="11">
    <location>
        <begin position="1177"/>
        <end position="1326"/>
    </location>
</feature>
<evidence type="ECO:0000256" key="1">
    <source>
        <dbReference type="ARBA" id="ARBA00001966"/>
    </source>
</evidence>
<keyword evidence="5" id="KW-0479">Metal-binding</keyword>
<dbReference type="InterPro" id="IPR011257">
    <property type="entry name" value="DNA_glycosylase"/>
</dbReference>
<dbReference type="Proteomes" id="UP000008311">
    <property type="component" value="Unassembled WGS sequence"/>
</dbReference>
<protein>
    <recommendedName>
        <fullName evidence="11">HhH-GPD domain-containing protein</fullName>
    </recommendedName>
</protein>
<dbReference type="InterPro" id="IPR003265">
    <property type="entry name" value="HhH-GPD_domain"/>
</dbReference>
<reference evidence="13" key="1">
    <citation type="journal article" date="2010" name="Nat. Biotechnol.">
        <title>Draft genome sequence of the oilseed species Ricinus communis.</title>
        <authorList>
            <person name="Chan A.P."/>
            <person name="Crabtree J."/>
            <person name="Zhao Q."/>
            <person name="Lorenzi H."/>
            <person name="Orvis J."/>
            <person name="Puiu D."/>
            <person name="Melake-Berhan A."/>
            <person name="Jones K.M."/>
            <person name="Redman J."/>
            <person name="Chen G."/>
            <person name="Cahoon E.B."/>
            <person name="Gedil M."/>
            <person name="Stanke M."/>
            <person name="Haas B.J."/>
            <person name="Wortman J.R."/>
            <person name="Fraser-Liggett C.M."/>
            <person name="Ravel J."/>
            <person name="Rabinowicz P.D."/>
        </authorList>
    </citation>
    <scope>NUCLEOTIDE SEQUENCE [LARGE SCALE GENOMIC DNA]</scope>
    <source>
        <strain evidence="13">cv. Hale</strain>
    </source>
</reference>
<dbReference type="eggNOG" id="KOG3168">
    <property type="taxonomic scope" value="Eukaryota"/>
</dbReference>
<feature type="region of interest" description="Disordered" evidence="10">
    <location>
        <begin position="15"/>
        <end position="45"/>
    </location>
</feature>
<comment type="similarity">
    <text evidence="3">Belongs to the DNA glycosylase family. DEMETER subfamily.</text>
</comment>
<dbReference type="InterPro" id="IPR003651">
    <property type="entry name" value="Endonuclease3_FeS-loop_motif"/>
</dbReference>
<dbReference type="PANTHER" id="PTHR46213:SF16">
    <property type="entry name" value="HHH-GPD DOMAIN-CONTAINING PROTEIN"/>
    <property type="match status" value="1"/>
</dbReference>
<evidence type="ECO:0000256" key="9">
    <source>
        <dbReference type="ARBA" id="ARBA00023242"/>
    </source>
</evidence>
<dbReference type="SMART" id="SM00478">
    <property type="entry name" value="ENDO3c"/>
    <property type="match status" value="1"/>
</dbReference>
<comment type="subcellular location">
    <subcellularLocation>
        <location evidence="2">Nucleus</location>
    </subcellularLocation>
</comment>
<evidence type="ECO:0000313" key="13">
    <source>
        <dbReference type="Proteomes" id="UP000008311"/>
    </source>
</evidence>
<dbReference type="GO" id="GO:0051539">
    <property type="term" value="F:4 iron, 4 sulfur cluster binding"/>
    <property type="evidence" value="ECO:0007669"/>
    <property type="project" value="UniProtKB-KW"/>
</dbReference>
<evidence type="ECO:0000256" key="4">
    <source>
        <dbReference type="ARBA" id="ARBA00022485"/>
    </source>
</evidence>
<evidence type="ECO:0000256" key="5">
    <source>
        <dbReference type="ARBA" id="ARBA00022723"/>
    </source>
</evidence>
<dbReference type="EMBL" id="EQ974043">
    <property type="protein sequence ID" value="EEF34945.1"/>
    <property type="molecule type" value="Genomic_DNA"/>
</dbReference>
<accession>B9SN84</accession>
<feature type="compositionally biased region" description="Basic residues" evidence="10">
    <location>
        <begin position="329"/>
        <end position="352"/>
    </location>
</feature>
<dbReference type="Pfam" id="PF15628">
    <property type="entry name" value="RRM_DME"/>
    <property type="match status" value="1"/>
</dbReference>
<feature type="compositionally biased region" description="Polar residues" evidence="10">
    <location>
        <begin position="1032"/>
        <end position="1051"/>
    </location>
</feature>
<dbReference type="PANTHER" id="PTHR46213">
    <property type="entry name" value="TRANSCRIPTIONAL ACTIVATOR DEMETER"/>
    <property type="match status" value="1"/>
</dbReference>
<feature type="region of interest" description="Disordered" evidence="10">
    <location>
        <begin position="1027"/>
        <end position="1051"/>
    </location>
</feature>
<feature type="region of interest" description="Disordered" evidence="10">
    <location>
        <begin position="946"/>
        <end position="966"/>
    </location>
</feature>
<dbReference type="InterPro" id="IPR028924">
    <property type="entry name" value="Perm-CXXC"/>
</dbReference>
<evidence type="ECO:0000256" key="10">
    <source>
        <dbReference type="SAM" id="MobiDB-lite"/>
    </source>
</evidence>
<dbReference type="GO" id="GO:0006284">
    <property type="term" value="P:base-excision repair"/>
    <property type="evidence" value="ECO:0007669"/>
    <property type="project" value="InterPro"/>
</dbReference>
<evidence type="ECO:0000256" key="7">
    <source>
        <dbReference type="ARBA" id="ARBA00023014"/>
    </source>
</evidence>
<dbReference type="SMART" id="SM00525">
    <property type="entry name" value="FES"/>
    <property type="match status" value="1"/>
</dbReference>
<feature type="region of interest" description="Disordered" evidence="10">
    <location>
        <begin position="303"/>
        <end position="395"/>
    </location>
</feature>
<evidence type="ECO:0000256" key="3">
    <source>
        <dbReference type="ARBA" id="ARBA00005646"/>
    </source>
</evidence>
<sequence length="1712" mass="191362">MADIRIYQLKSEDDMEFGSTMENKKETEQPEVQNNWVPETPAKPAPTRMLKFYSRRCQKGNSATGSLAVISKLEAQADDILFVGAMTFADKSHEQKDQKPLSMEPLCSSDGVIGLAKSTGNLEDVDIGFTRSEDVEGSEEGIPESASEDYKGEPASFVVGSPEDSDIEDFNLEKTNNSLEDRQACTGNVARRLDFSALGLGNLNVPSDSIPSTEPLSYAGLAPPCIGATTQSEDQSSSQEFSRASAEGAVYQKIDTTFSLSLDQENNTNIQDYHATRCDGQKDVQGNFISSVENEKLCSGERLEPATPSLKQNFNKRSRNGIDVDQRPLKRTKIKKHRHRPKVAGAGRKRRVSSSLEEKEKRKNVTKTQPKEKEKSKYVRRSLKTSTTEHHTESVAARSELLSVVNQPSKENYIEVMQPNASGELDVVIGDQERDDKMMLPTMSELAASHGSDDNKATFWDLSLEMKSKEQCTEKIRGQNLLEIKHSRFHKNLRSAGCHSRFSWNLRNASHNKNVEPSFPKEYKRKRMRRKPKSKISILLRFLDLYSHPKKKRCKGLVQRIHPIYNHKLNSLLNRCTFELAYMSIKGQPAEEESHAKAVSATSVAGLSIGQTTGYGMPTAPLVQDQPGLAPPIRGIGGFALGMVQSQIWCPRVSQLSAPSYPLPVIRPPGQGCPLMAWDPPPPHFVARPAYGLGFPMPPLLQQFGRRPVGMLLQSQVGLLRGLPAPPRPGMLLPRLGMPPPGCGPFQPGMPPPPPNPQLKNQQQCLLGPKKRFNNRKHKNLLIDDIGEGRLDVCDADAIVSYQDPPTKIEGSSAIVPYQDPSSTKIGGSSAIVLHKHKKKKLTAQVLLDKETIRQWNLLVKIDNVLGEKEEDKEREKKWEEEVEIFHGRIKSFTSRMHVILGDRRFKPWKGSVVDSVVGVFLTQNVTDFLSSAAYMSLASKYPIQSKSNQEASDDELDYKNSQEPIGDDIVCTGTTENLHANGYFITEFEEGTSVDIVEEISLVDVKDIGNAILQKQSYRQEIKALTHENPENASRGSDSRNPISGSERSNSLKATFEMPCSSSSACHNSYNSHLMEDHRAENVVEEKASPDMDFLPQDCSLQAEVGITSILDAQSVLHDEKLNMPEEVVWQDSALNPIAPATSMKNKRSGLVPGETRKTTKGTKNVVKEKSYWNDLGRKYSRPRSSAATDSIDWEAVRQAPETEIADAIKSRGQHNIMARKIKKSLNRILDYHGSIDLEWLRHAPDDDVKVYLLEIEGLGLKSVECLRLLTLYHDAFPVDTNVARIAVRLGWVPLEPLPGVLQLHLLEEYPVMDTIQKYLWPRLCKLDQKTLYELHYQMITFGKVFCTKLKPNCGVCPMRAECRHLASAIASENLCLPGIPKRGEERSKVPNMSLESSAVDANDALIVNPTAVSLSGYVKASESKFETQSCEPLIEEPKSPEPVADIEDFEIANGIDINDGEEIPIIQLSNEPFRANVQYFMDEYRNNLQTDSSSRALVPLSVNVDSVPVRKLKNISRLRTEHQVYEIPDDHELLIGLPRPDRNDQSPYLLAIWTPGESPASCQPPEKRCNSQGAELCKDETCFYCQSIWEERTETVRGTILVPCRTAMRGRFPLNGTYFQVNEVFADHESSYNAIIVPRSSIWYLRRRIVYCGTSPNAIFKACSLKEIQENFWKGFICVRGWDAKTGAPKPLAKRFHCPPSKMVKNSSKS</sequence>
<keyword evidence="8" id="KW-0238">DNA-binding</keyword>
<dbReference type="Gene3D" id="1.10.1670.10">
    <property type="entry name" value="Helix-hairpin-Helix base-excision DNA repair enzymes (C-terminal)"/>
    <property type="match status" value="1"/>
</dbReference>
<keyword evidence="9" id="KW-0539">Nucleus</keyword>
<dbReference type="InterPro" id="IPR028925">
    <property type="entry name" value="RRM_DME"/>
</dbReference>
<keyword evidence="7" id="KW-0411">Iron-sulfur</keyword>
<dbReference type="InParanoid" id="B9SN84"/>
<feature type="region of interest" description="Disordered" evidence="10">
    <location>
        <begin position="133"/>
        <end position="154"/>
    </location>
</feature>
<dbReference type="GO" id="GO:0003677">
    <property type="term" value="F:DNA binding"/>
    <property type="evidence" value="ECO:0007669"/>
    <property type="project" value="UniProtKB-KW"/>
</dbReference>
<dbReference type="InterPro" id="IPR023170">
    <property type="entry name" value="HhH_base_excis_C"/>
</dbReference>
<dbReference type="Gene3D" id="1.10.340.30">
    <property type="entry name" value="Hypothetical protein, domain 2"/>
    <property type="match status" value="1"/>
</dbReference>
<dbReference type="InterPro" id="IPR044811">
    <property type="entry name" value="DME/ROS1"/>
</dbReference>
<evidence type="ECO:0000313" key="12">
    <source>
        <dbReference type="EMBL" id="EEF34945.1"/>
    </source>
</evidence>
<feature type="region of interest" description="Disordered" evidence="10">
    <location>
        <begin position="1141"/>
        <end position="1163"/>
    </location>
</feature>
<evidence type="ECO:0000256" key="8">
    <source>
        <dbReference type="ARBA" id="ARBA00023125"/>
    </source>
</evidence>
<dbReference type="GO" id="GO:0035514">
    <property type="term" value="F:DNA demethylase activity"/>
    <property type="evidence" value="ECO:0007669"/>
    <property type="project" value="InterPro"/>
</dbReference>
<organism evidence="12 13">
    <name type="scientific">Ricinus communis</name>
    <name type="common">Castor bean</name>
    <dbReference type="NCBI Taxonomy" id="3988"/>
    <lineage>
        <taxon>Eukaryota</taxon>
        <taxon>Viridiplantae</taxon>
        <taxon>Streptophyta</taxon>
        <taxon>Embryophyta</taxon>
        <taxon>Tracheophyta</taxon>
        <taxon>Spermatophyta</taxon>
        <taxon>Magnoliopsida</taxon>
        <taxon>eudicotyledons</taxon>
        <taxon>Gunneridae</taxon>
        <taxon>Pentapetalae</taxon>
        <taxon>rosids</taxon>
        <taxon>fabids</taxon>
        <taxon>Malpighiales</taxon>
        <taxon>Euphorbiaceae</taxon>
        <taxon>Acalyphoideae</taxon>
        <taxon>Acalypheae</taxon>
        <taxon>Ricinus</taxon>
    </lineage>
</organism>
<evidence type="ECO:0000256" key="6">
    <source>
        <dbReference type="ARBA" id="ARBA00023004"/>
    </source>
</evidence>
<dbReference type="Pfam" id="PF15629">
    <property type="entry name" value="Perm-CXXC"/>
    <property type="match status" value="1"/>
</dbReference>
<evidence type="ECO:0000259" key="11">
    <source>
        <dbReference type="SMART" id="SM00478"/>
    </source>
</evidence>
<proteinExistence type="inferred from homology"/>
<feature type="compositionally biased region" description="Basic and acidic residues" evidence="10">
    <location>
        <begin position="356"/>
        <end position="377"/>
    </location>
</feature>
<dbReference type="GO" id="GO:0141166">
    <property type="term" value="P:chromosomal 5-methylcytosine DNA demethylation pathway"/>
    <property type="evidence" value="ECO:0007669"/>
    <property type="project" value="InterPro"/>
</dbReference>
<dbReference type="GO" id="GO:0005634">
    <property type="term" value="C:nucleus"/>
    <property type="evidence" value="ECO:0007669"/>
    <property type="project" value="UniProtKB-SubCell"/>
</dbReference>
<evidence type="ECO:0000256" key="2">
    <source>
        <dbReference type="ARBA" id="ARBA00004123"/>
    </source>
</evidence>
<comment type="cofactor">
    <cofactor evidence="1">
        <name>[4Fe-4S] cluster</name>
        <dbReference type="ChEBI" id="CHEBI:49883"/>
    </cofactor>
</comment>
<keyword evidence="6" id="KW-0408">Iron</keyword>
<keyword evidence="13" id="KW-1185">Reference proteome</keyword>
<gene>
    <name evidence="12" type="ORF">RCOM_1186680</name>
</gene>
<dbReference type="CDD" id="cd00056">
    <property type="entry name" value="ENDO3c"/>
    <property type="match status" value="1"/>
</dbReference>
<name>B9SN84_RICCO</name>
<keyword evidence="4" id="KW-0004">4Fe-4S</keyword>
<dbReference type="GO" id="GO:0046872">
    <property type="term" value="F:metal ion binding"/>
    <property type="evidence" value="ECO:0007669"/>
    <property type="project" value="UniProtKB-KW"/>
</dbReference>
<dbReference type="SUPFAM" id="SSF48150">
    <property type="entry name" value="DNA-glycosylase"/>
    <property type="match status" value="1"/>
</dbReference>